<evidence type="ECO:0000256" key="3">
    <source>
        <dbReference type="ARBA" id="ARBA00022884"/>
    </source>
</evidence>
<protein>
    <recommendedName>
        <fullName evidence="6">DNA/RNA-binding protein Alba-like domain-containing protein</fullName>
    </recommendedName>
</protein>
<evidence type="ECO:0000259" key="6">
    <source>
        <dbReference type="Pfam" id="PF01918"/>
    </source>
</evidence>
<dbReference type="InterPro" id="IPR051958">
    <property type="entry name" value="Alba-like_NAB"/>
</dbReference>
<sequence length="233" mass="27068">MSGSEVTVSKSQSLAFKVAKAAELLQSHQEVTITAINSAISAAINLVELLKHRIKGLHQENKFERIQDTNKTRVIIKLSFNELSAGSKGYQKPIPVVEVQEKTLEEMKKLPWEGTERNEERRGESRGRWRRSRRAWRGAPRSDETKGEVTKDEGDKKKEETRQENSERRVWRSRRGGRRGPWRGRGRQDRGGFVPAGTRDDDNENRYRERRFRRGPSRRRGDRRPPRSAPRSE</sequence>
<feature type="compositionally biased region" description="Basic residues" evidence="5">
    <location>
        <begin position="208"/>
        <end position="222"/>
    </location>
</feature>
<feature type="domain" description="DNA/RNA-binding protein Alba-like" evidence="6">
    <location>
        <begin position="5"/>
        <end position="63"/>
    </location>
</feature>
<dbReference type="InterPro" id="IPR036882">
    <property type="entry name" value="Alba-like_dom_sf"/>
</dbReference>
<dbReference type="Pfam" id="PF01918">
    <property type="entry name" value="Alba"/>
    <property type="match status" value="1"/>
</dbReference>
<keyword evidence="3" id="KW-0694">RNA-binding</keyword>
<gene>
    <name evidence="7" type="ORF">SteCoe_32811</name>
</gene>
<feature type="compositionally biased region" description="Basic and acidic residues" evidence="5">
    <location>
        <begin position="140"/>
        <end position="170"/>
    </location>
</feature>
<feature type="compositionally biased region" description="Basic and acidic residues" evidence="5">
    <location>
        <begin position="110"/>
        <end position="127"/>
    </location>
</feature>
<dbReference type="AlphaFoldDB" id="A0A1R2AY51"/>
<evidence type="ECO:0000256" key="5">
    <source>
        <dbReference type="SAM" id="MobiDB-lite"/>
    </source>
</evidence>
<keyword evidence="8" id="KW-1185">Reference proteome</keyword>
<evidence type="ECO:0000313" key="8">
    <source>
        <dbReference type="Proteomes" id="UP000187209"/>
    </source>
</evidence>
<dbReference type="InterPro" id="IPR002775">
    <property type="entry name" value="DNA/RNA-bd_Alba-like"/>
</dbReference>
<keyword evidence="4" id="KW-0539">Nucleus</keyword>
<name>A0A1R2AY51_9CILI</name>
<feature type="compositionally biased region" description="Basic residues" evidence="5">
    <location>
        <begin position="171"/>
        <end position="185"/>
    </location>
</feature>
<dbReference type="Proteomes" id="UP000187209">
    <property type="component" value="Unassembled WGS sequence"/>
</dbReference>
<comment type="subcellular location">
    <subcellularLocation>
        <location evidence="1">Nucleus</location>
    </subcellularLocation>
</comment>
<reference evidence="7 8" key="1">
    <citation type="submission" date="2016-11" db="EMBL/GenBank/DDBJ databases">
        <title>The macronuclear genome of Stentor coeruleus: a giant cell with tiny introns.</title>
        <authorList>
            <person name="Slabodnick M."/>
            <person name="Ruby J.G."/>
            <person name="Reiff S.B."/>
            <person name="Swart E.C."/>
            <person name="Gosai S."/>
            <person name="Prabakaran S."/>
            <person name="Witkowska E."/>
            <person name="Larue G.E."/>
            <person name="Fisher S."/>
            <person name="Freeman R.M."/>
            <person name="Gunawardena J."/>
            <person name="Chu W."/>
            <person name="Stover N.A."/>
            <person name="Gregory B.D."/>
            <person name="Nowacki M."/>
            <person name="Derisi J."/>
            <person name="Roy S.W."/>
            <person name="Marshall W.F."/>
            <person name="Sood P."/>
        </authorList>
    </citation>
    <scope>NUCLEOTIDE SEQUENCE [LARGE SCALE GENOMIC DNA]</scope>
    <source>
        <strain evidence="7">WM001</strain>
    </source>
</reference>
<accession>A0A1R2AY51</accession>
<evidence type="ECO:0000256" key="4">
    <source>
        <dbReference type="ARBA" id="ARBA00023242"/>
    </source>
</evidence>
<dbReference type="GO" id="GO:0003723">
    <property type="term" value="F:RNA binding"/>
    <property type="evidence" value="ECO:0007669"/>
    <property type="project" value="UniProtKB-KW"/>
</dbReference>
<dbReference type="PANTHER" id="PTHR13516">
    <property type="entry name" value="RIBONUCLEASE P SUBUNIT P25"/>
    <property type="match status" value="1"/>
</dbReference>
<dbReference type="Gene3D" id="3.30.110.20">
    <property type="entry name" value="Alba-like domain"/>
    <property type="match status" value="1"/>
</dbReference>
<dbReference type="SUPFAM" id="SSF82704">
    <property type="entry name" value="AlbA-like"/>
    <property type="match status" value="1"/>
</dbReference>
<evidence type="ECO:0000256" key="1">
    <source>
        <dbReference type="ARBA" id="ARBA00004123"/>
    </source>
</evidence>
<dbReference type="PANTHER" id="PTHR13516:SF4">
    <property type="entry name" value="FI09323P"/>
    <property type="match status" value="1"/>
</dbReference>
<comment type="caution">
    <text evidence="7">The sequence shown here is derived from an EMBL/GenBank/DDBJ whole genome shotgun (WGS) entry which is preliminary data.</text>
</comment>
<evidence type="ECO:0000313" key="7">
    <source>
        <dbReference type="EMBL" id="OMJ69464.1"/>
    </source>
</evidence>
<dbReference type="OrthoDB" id="311486at2759"/>
<comment type="similarity">
    <text evidence="2">Belongs to the histone-like Alba family.</text>
</comment>
<proteinExistence type="inferred from homology"/>
<feature type="region of interest" description="Disordered" evidence="5">
    <location>
        <begin position="110"/>
        <end position="233"/>
    </location>
</feature>
<dbReference type="GO" id="GO:0005634">
    <property type="term" value="C:nucleus"/>
    <property type="evidence" value="ECO:0007669"/>
    <property type="project" value="UniProtKB-SubCell"/>
</dbReference>
<evidence type="ECO:0000256" key="2">
    <source>
        <dbReference type="ARBA" id="ARBA00008018"/>
    </source>
</evidence>
<organism evidence="7 8">
    <name type="scientific">Stentor coeruleus</name>
    <dbReference type="NCBI Taxonomy" id="5963"/>
    <lineage>
        <taxon>Eukaryota</taxon>
        <taxon>Sar</taxon>
        <taxon>Alveolata</taxon>
        <taxon>Ciliophora</taxon>
        <taxon>Postciliodesmatophora</taxon>
        <taxon>Heterotrichea</taxon>
        <taxon>Heterotrichida</taxon>
        <taxon>Stentoridae</taxon>
        <taxon>Stentor</taxon>
    </lineage>
</organism>
<dbReference type="EMBL" id="MPUH01001195">
    <property type="protein sequence ID" value="OMJ69464.1"/>
    <property type="molecule type" value="Genomic_DNA"/>
</dbReference>
<feature type="compositionally biased region" description="Basic and acidic residues" evidence="5">
    <location>
        <begin position="198"/>
        <end position="207"/>
    </location>
</feature>